<evidence type="ECO:0000313" key="1">
    <source>
        <dbReference type="EMBL" id="CUM62360.1"/>
    </source>
</evidence>
<reference evidence="1" key="1">
    <citation type="submission" date="2015-09" db="EMBL/GenBank/DDBJ databases">
        <authorList>
            <person name="Jackson K.R."/>
            <person name="Lunt B.L."/>
            <person name="Fisher J.N.B."/>
            <person name="Gardner A.V."/>
            <person name="Bailey M.E."/>
            <person name="Deus L.M."/>
            <person name="Earl A.S."/>
            <person name="Gibby P.D."/>
            <person name="Hartmann K.A."/>
            <person name="Liu J.E."/>
            <person name="Manci A.M."/>
            <person name="Nielsen D.A."/>
            <person name="Solomon M.B."/>
            <person name="Breakwell D.P."/>
            <person name="Burnett S.H."/>
            <person name="Grose J.H."/>
        </authorList>
    </citation>
    <scope>NUCLEOTIDE SEQUENCE</scope>
    <source>
        <strain evidence="1">7805</strain>
    </source>
</reference>
<protein>
    <submittedName>
        <fullName evidence="1">Uncharacterized protein</fullName>
    </submittedName>
</protein>
<gene>
    <name evidence="1" type="ORF">PLAM_mp0065</name>
</gene>
<sequence length="116" mass="11862">MALKKDYGSAHPSLFFMDLISGIQENKYFNFGTSEADFQPSCPSVQTRVSGVICHFNSDSEIGIAAPSLTMCQILFDTVAGTGGGTDAGAVRVGGIVGGIVRGAGVVGVVGVESES</sequence>
<organism evidence="1">
    <name type="scientific">Planktothrix agardhii</name>
    <name type="common">Oscillatoria agardhii</name>
    <dbReference type="NCBI Taxonomy" id="1160"/>
    <lineage>
        <taxon>Bacteria</taxon>
        <taxon>Bacillati</taxon>
        <taxon>Cyanobacteriota</taxon>
        <taxon>Cyanophyceae</taxon>
        <taxon>Oscillatoriophycideae</taxon>
        <taxon>Oscillatoriales</taxon>
        <taxon>Microcoleaceae</taxon>
        <taxon>Planktothrix</taxon>
    </lineage>
</organism>
<name>A0A1J1JLA4_PLAAG</name>
<accession>A0A1J1JLA4</accession>
<dbReference type="EMBL" id="LO018305">
    <property type="protein sequence ID" value="CUM62360.1"/>
    <property type="molecule type" value="Genomic_DNA"/>
</dbReference>
<proteinExistence type="predicted"/>
<dbReference type="AlphaFoldDB" id="A0A1J1JLA4"/>